<proteinExistence type="predicted"/>
<dbReference type="InterPro" id="IPR036673">
    <property type="entry name" value="Cyanovirin-N_sf"/>
</dbReference>
<dbReference type="EMBL" id="ML742069">
    <property type="protein sequence ID" value="KAE8151519.1"/>
    <property type="molecule type" value="Genomic_DNA"/>
</dbReference>
<evidence type="ECO:0000313" key="2">
    <source>
        <dbReference type="EMBL" id="KAE8151519.1"/>
    </source>
</evidence>
<name>A0A5N6TZJ5_ASPAV</name>
<dbReference type="PROSITE" id="PS51257">
    <property type="entry name" value="PROKAR_LIPOPROTEIN"/>
    <property type="match status" value="1"/>
</dbReference>
<gene>
    <name evidence="2" type="ORF">BDV25DRAFT_138754</name>
</gene>
<feature type="signal peptide" evidence="1">
    <location>
        <begin position="1"/>
        <end position="20"/>
    </location>
</feature>
<evidence type="ECO:0000256" key="1">
    <source>
        <dbReference type="SAM" id="SignalP"/>
    </source>
</evidence>
<dbReference type="Proteomes" id="UP000325780">
    <property type="component" value="Unassembled WGS sequence"/>
</dbReference>
<keyword evidence="3" id="KW-1185">Reference proteome</keyword>
<evidence type="ECO:0000313" key="3">
    <source>
        <dbReference type="Proteomes" id="UP000325780"/>
    </source>
</evidence>
<dbReference type="Gene3D" id="2.30.60.10">
    <property type="entry name" value="Cyanovirin-N"/>
    <property type="match status" value="1"/>
</dbReference>
<evidence type="ECO:0008006" key="4">
    <source>
        <dbReference type="Google" id="ProtNLM"/>
    </source>
</evidence>
<dbReference type="AlphaFoldDB" id="A0A5N6TZJ5"/>
<accession>A0A5N6TZJ5</accession>
<feature type="chain" id="PRO_5024799028" description="Cyanovirin-N domain-containing protein" evidence="1">
    <location>
        <begin position="21"/>
        <end position="154"/>
    </location>
</feature>
<reference evidence="2 3" key="1">
    <citation type="submission" date="2019-04" db="EMBL/GenBank/DDBJ databases">
        <title>Friends and foes A comparative genomics study of 23 Aspergillus species from section Flavi.</title>
        <authorList>
            <consortium name="DOE Joint Genome Institute"/>
            <person name="Kjaerbolling I."/>
            <person name="Vesth T."/>
            <person name="Frisvad J.C."/>
            <person name="Nybo J.L."/>
            <person name="Theobald S."/>
            <person name="Kildgaard S."/>
            <person name="Isbrandt T."/>
            <person name="Kuo A."/>
            <person name="Sato A."/>
            <person name="Lyhne E.K."/>
            <person name="Kogle M.E."/>
            <person name="Wiebenga A."/>
            <person name="Kun R.S."/>
            <person name="Lubbers R.J."/>
            <person name="Makela M.R."/>
            <person name="Barry K."/>
            <person name="Chovatia M."/>
            <person name="Clum A."/>
            <person name="Daum C."/>
            <person name="Haridas S."/>
            <person name="He G."/>
            <person name="LaButti K."/>
            <person name="Lipzen A."/>
            <person name="Mondo S."/>
            <person name="Riley R."/>
            <person name="Salamov A."/>
            <person name="Simmons B.A."/>
            <person name="Magnuson J.K."/>
            <person name="Henrissat B."/>
            <person name="Mortensen U.H."/>
            <person name="Larsen T.O."/>
            <person name="Devries R.P."/>
            <person name="Grigoriev I.V."/>
            <person name="Machida M."/>
            <person name="Baker S.E."/>
            <person name="Andersen M.R."/>
        </authorList>
    </citation>
    <scope>NUCLEOTIDE SEQUENCE [LARGE SCALE GENOMIC DNA]</scope>
    <source>
        <strain evidence="2 3">IBT 18842</strain>
    </source>
</reference>
<keyword evidence="1" id="KW-0732">Signal</keyword>
<protein>
    <recommendedName>
        <fullName evidence="4">Cyanovirin-N domain-containing protein</fullName>
    </recommendedName>
</protein>
<organism evidence="2 3">
    <name type="scientific">Aspergillus avenaceus</name>
    <dbReference type="NCBI Taxonomy" id="36643"/>
    <lineage>
        <taxon>Eukaryota</taxon>
        <taxon>Fungi</taxon>
        <taxon>Dikarya</taxon>
        <taxon>Ascomycota</taxon>
        <taxon>Pezizomycotina</taxon>
        <taxon>Eurotiomycetes</taxon>
        <taxon>Eurotiomycetidae</taxon>
        <taxon>Eurotiales</taxon>
        <taxon>Aspergillaceae</taxon>
        <taxon>Aspergillus</taxon>
        <taxon>Aspergillus subgen. Circumdati</taxon>
    </lineage>
</organism>
<sequence>MNKIVILIVTCFAALGACLSEQVRRHCIDFKVLTYPKKNHGKGGNVFLQANCRIPAPDPLDGAKWEKQSVDLDGCLAYNTSSQFHVFEHRINGNAFEGNICNECRYNLKWIQQHDYDFRCTCVSKYAGNQRVRVSGRVEDALHFENGELQCRPD</sequence>